<proteinExistence type="predicted"/>
<dbReference type="EMBL" id="QGNW01000106">
    <property type="protein sequence ID" value="RVW96539.1"/>
    <property type="molecule type" value="Genomic_DNA"/>
</dbReference>
<evidence type="ECO:0000313" key="1">
    <source>
        <dbReference type="EMBL" id="RVW96539.1"/>
    </source>
</evidence>
<dbReference type="OrthoDB" id="552259at2759"/>
<comment type="caution">
    <text evidence="1">The sequence shown here is derived from an EMBL/GenBank/DDBJ whole genome shotgun (WGS) entry which is preliminary data.</text>
</comment>
<evidence type="ECO:0000313" key="2">
    <source>
        <dbReference type="Proteomes" id="UP000288805"/>
    </source>
</evidence>
<dbReference type="Proteomes" id="UP000288805">
    <property type="component" value="Unassembled WGS sequence"/>
</dbReference>
<sequence>MDIDHVGYVRQAFEAASLSYFLELLQSDILKDSDGPVAGYRSVLRTFVSAFIASYEINVQLEDNTLKLILDILCKIYRGEESLCNQFWDRESFVDGPIRCLLCNLEGEFPIRTVELVGFLSALCEGTWPAECV</sequence>
<dbReference type="GO" id="GO:0017056">
    <property type="term" value="F:structural constituent of nuclear pore"/>
    <property type="evidence" value="ECO:0007669"/>
    <property type="project" value="InterPro"/>
</dbReference>
<reference evidence="1 2" key="1">
    <citation type="journal article" date="2018" name="PLoS Genet.">
        <title>Population sequencing reveals clonal diversity and ancestral inbreeding in the grapevine cultivar Chardonnay.</title>
        <authorList>
            <person name="Roach M.J."/>
            <person name="Johnson D.L."/>
            <person name="Bohlmann J."/>
            <person name="van Vuuren H.J."/>
            <person name="Jones S.J."/>
            <person name="Pretorius I.S."/>
            <person name="Schmidt S.A."/>
            <person name="Borneman A.R."/>
        </authorList>
    </citation>
    <scope>NUCLEOTIDE SEQUENCE [LARGE SCALE GENOMIC DNA]</scope>
    <source>
        <strain evidence="2">cv. Chardonnay</strain>
        <tissue evidence="1">Leaf</tissue>
    </source>
</reference>
<dbReference type="InterPro" id="IPR044840">
    <property type="entry name" value="Nup188"/>
</dbReference>
<name>A0A438IIK4_VITVI</name>
<accession>A0A438IIK4</accession>
<protein>
    <submittedName>
        <fullName evidence="1">Uncharacterized protein</fullName>
    </submittedName>
</protein>
<dbReference type="AlphaFoldDB" id="A0A438IIK4"/>
<gene>
    <name evidence="1" type="ORF">CK203_020299</name>
</gene>
<dbReference type="PANTHER" id="PTHR31431:SF1">
    <property type="entry name" value="NUCLEOPORIN NUP188"/>
    <property type="match status" value="1"/>
</dbReference>
<dbReference type="PANTHER" id="PTHR31431">
    <property type="entry name" value="NUCLEOPORIN NUP188 HOMOLOG"/>
    <property type="match status" value="1"/>
</dbReference>
<organism evidence="1 2">
    <name type="scientific">Vitis vinifera</name>
    <name type="common">Grape</name>
    <dbReference type="NCBI Taxonomy" id="29760"/>
    <lineage>
        <taxon>Eukaryota</taxon>
        <taxon>Viridiplantae</taxon>
        <taxon>Streptophyta</taxon>
        <taxon>Embryophyta</taxon>
        <taxon>Tracheophyta</taxon>
        <taxon>Spermatophyta</taxon>
        <taxon>Magnoliopsida</taxon>
        <taxon>eudicotyledons</taxon>
        <taxon>Gunneridae</taxon>
        <taxon>Pentapetalae</taxon>
        <taxon>rosids</taxon>
        <taxon>Vitales</taxon>
        <taxon>Vitaceae</taxon>
        <taxon>Viteae</taxon>
        <taxon>Vitis</taxon>
    </lineage>
</organism>